<dbReference type="Proteomes" id="UP000447434">
    <property type="component" value="Chromosome 10"/>
</dbReference>
<dbReference type="Pfam" id="PF23571">
    <property type="entry name" value="GH3_M"/>
    <property type="match status" value="1"/>
</dbReference>
<dbReference type="Pfam" id="PF23572">
    <property type="entry name" value="GH3_C"/>
    <property type="match status" value="1"/>
</dbReference>
<evidence type="ECO:0000313" key="6">
    <source>
        <dbReference type="Proteomes" id="UP000447434"/>
    </source>
</evidence>
<dbReference type="GO" id="GO:0005737">
    <property type="term" value="C:cytoplasm"/>
    <property type="evidence" value="ECO:0007669"/>
    <property type="project" value="TreeGrafter"/>
</dbReference>
<comment type="similarity">
    <text evidence="1">Belongs to the IAA-amido conjugating enzyme family.</text>
</comment>
<evidence type="ECO:0000256" key="2">
    <source>
        <dbReference type="ARBA" id="ARBA00022598"/>
    </source>
</evidence>
<dbReference type="GO" id="GO:0016881">
    <property type="term" value="F:acid-amino acid ligase activity"/>
    <property type="evidence" value="ECO:0007669"/>
    <property type="project" value="TreeGrafter"/>
</dbReference>
<evidence type="ECO:0000256" key="1">
    <source>
        <dbReference type="ARBA" id="ARBA00008068"/>
    </source>
</evidence>
<keyword evidence="2" id="KW-0436">Ligase</keyword>
<evidence type="ECO:0000259" key="3">
    <source>
        <dbReference type="Pfam" id="PF23571"/>
    </source>
</evidence>
<gene>
    <name evidence="5" type="ORF">Lalb_Chr10g0100341</name>
</gene>
<protein>
    <submittedName>
        <fullName evidence="5">Putative GH3 family protein</fullName>
    </submittedName>
</protein>
<dbReference type="PANTHER" id="PTHR31901:SF5">
    <property type="entry name" value="JASMONOYL--L-AMINO ACID SYNTHETASE JAR1"/>
    <property type="match status" value="1"/>
</dbReference>
<accession>A0A6A4PW53</accession>
<feature type="domain" description="GH3 C-terminal" evidence="4">
    <location>
        <begin position="434"/>
        <end position="541"/>
    </location>
</feature>
<dbReference type="InterPro" id="IPR004993">
    <property type="entry name" value="GH3"/>
</dbReference>
<dbReference type="Pfam" id="PF03321">
    <property type="entry name" value="GH3"/>
    <property type="match status" value="1"/>
</dbReference>
<reference evidence="6" key="1">
    <citation type="journal article" date="2020" name="Nat. Commun.">
        <title>Genome sequence of the cluster root forming white lupin.</title>
        <authorList>
            <person name="Hufnagel B."/>
            <person name="Marques A."/>
            <person name="Soriano A."/>
            <person name="Marques L."/>
            <person name="Divol F."/>
            <person name="Doumas P."/>
            <person name="Sallet E."/>
            <person name="Mancinotti D."/>
            <person name="Carrere S."/>
            <person name="Marande W."/>
            <person name="Arribat S."/>
            <person name="Keller J."/>
            <person name="Huneau C."/>
            <person name="Blein T."/>
            <person name="Aime D."/>
            <person name="Laguerre M."/>
            <person name="Taylor J."/>
            <person name="Schubert V."/>
            <person name="Nelson M."/>
            <person name="Geu-Flores F."/>
            <person name="Crespi M."/>
            <person name="Gallardo-Guerrero K."/>
            <person name="Delaux P.-M."/>
            <person name="Salse J."/>
            <person name="Berges H."/>
            <person name="Guyot R."/>
            <person name="Gouzy J."/>
            <person name="Peret B."/>
        </authorList>
    </citation>
    <scope>NUCLEOTIDE SEQUENCE [LARGE SCALE GENOMIC DNA]</scope>
    <source>
        <strain evidence="6">cv. Amiga</strain>
    </source>
</reference>
<proteinExistence type="inferred from homology"/>
<name>A0A6A4PW53_LUPAL</name>
<comment type="caution">
    <text evidence="5">The sequence shown here is derived from an EMBL/GenBank/DDBJ whole genome shotgun (WGS) entry which is preliminary data.</text>
</comment>
<feature type="domain" description="GH3 middle" evidence="3">
    <location>
        <begin position="345"/>
        <end position="413"/>
    </location>
</feature>
<organism evidence="5 6">
    <name type="scientific">Lupinus albus</name>
    <name type="common">White lupine</name>
    <name type="synonym">Lupinus termis</name>
    <dbReference type="NCBI Taxonomy" id="3870"/>
    <lineage>
        <taxon>Eukaryota</taxon>
        <taxon>Viridiplantae</taxon>
        <taxon>Streptophyta</taxon>
        <taxon>Embryophyta</taxon>
        <taxon>Tracheophyta</taxon>
        <taxon>Spermatophyta</taxon>
        <taxon>Magnoliopsida</taxon>
        <taxon>eudicotyledons</taxon>
        <taxon>Gunneridae</taxon>
        <taxon>Pentapetalae</taxon>
        <taxon>rosids</taxon>
        <taxon>fabids</taxon>
        <taxon>Fabales</taxon>
        <taxon>Fabaceae</taxon>
        <taxon>Papilionoideae</taxon>
        <taxon>50 kb inversion clade</taxon>
        <taxon>genistoids sensu lato</taxon>
        <taxon>core genistoids</taxon>
        <taxon>Genisteae</taxon>
        <taxon>Lupinus</taxon>
    </lineage>
</organism>
<evidence type="ECO:0000259" key="4">
    <source>
        <dbReference type="Pfam" id="PF23572"/>
    </source>
</evidence>
<evidence type="ECO:0000313" key="5">
    <source>
        <dbReference type="EMBL" id="KAE9605723.1"/>
    </source>
</evidence>
<dbReference type="OrthoDB" id="10004661at2759"/>
<dbReference type="InterPro" id="IPR055377">
    <property type="entry name" value="GH3_M"/>
</dbReference>
<dbReference type="PANTHER" id="PTHR31901">
    <property type="entry name" value="GH3 DOMAIN-CONTAINING PROTEIN"/>
    <property type="match status" value="1"/>
</dbReference>
<keyword evidence="6" id="KW-1185">Reference proteome</keyword>
<dbReference type="InterPro" id="IPR055378">
    <property type="entry name" value="GH3_C"/>
</dbReference>
<dbReference type="AlphaFoldDB" id="A0A6A4PW53"/>
<sequence length="565" mass="63874">MENQEEYTDKVIEEFEVLTKDAERVQREVLKSILEENASAEYLQSLGLNGRTDPESFKACVPLVTHDDLLPYINRIFDGENSPILTGKPITAMSFSSGTTKGKSKYIPWDDRCMESLVQLFQTSFAFRNREFPIKNGMALTFNYSSKQSQTKGGIKIGSATSHLFRHEGYTDGEDDSQSCSPEEVIFCSDFQQSLYCHLLCGLIFKDQVQFVSAPFAHSIVQAFSTFEQVWEELCNDIREGVLSSKITDPSIRTAMSKILKPDPELANLIHKKCTGLSNWYGVIQELFPNAKYLFAIMTGTMETYLQRLRHYAGDLPLVTSDYASSEGWIATNLHPKVPPELATYTVFPQIAYFEFIPLSEDPKPVSLTEVKVGEEYEIVMTTRTGLYRYKLGDVVKVTGFYNSTPELKFIRRSNVLLTVNIDKTTENDLYLSVVAASKLLEEKKLYVVDYTSYVDFSKEPGHYVIFWEISGEASEEVLGECCNCLDKSFVDPAYVYSRKANHIGPLELRVVKRGTFQKIPELFVEVGASVSQFKIPRCVPPANTKLLQILNANVDKNYISAAFN</sequence>
<dbReference type="EMBL" id="WOCE01000010">
    <property type="protein sequence ID" value="KAE9605723.1"/>
    <property type="molecule type" value="Genomic_DNA"/>
</dbReference>